<feature type="transmembrane region" description="Helical" evidence="1">
    <location>
        <begin position="36"/>
        <end position="64"/>
    </location>
</feature>
<sequence length="201" mass="23568">MCLQNFKWDKQRQILAFKMESKKKESMKKEKEHVRLITKVALPSYGTIVSLPLLLSFVIFLVSWDKSKYLKIKDLESLAIIVRPIPAIYTYFLLALTYAILFAEVFLTYSMSKGNRMYVRVHHYVITSLWTMIAVDFGLAIWYILEPSSGADVNLHKFIIIFCSAVLLISSFLNYYIKIFSEFTLLFLRNLPKEKCVYLYV</sequence>
<evidence type="ECO:0000313" key="2">
    <source>
        <dbReference type="EMBL" id="CAL8110830.1"/>
    </source>
</evidence>
<feature type="transmembrane region" description="Helical" evidence="1">
    <location>
        <begin position="121"/>
        <end position="145"/>
    </location>
</feature>
<organism evidence="2 3">
    <name type="scientific">Orchesella dallaii</name>
    <dbReference type="NCBI Taxonomy" id="48710"/>
    <lineage>
        <taxon>Eukaryota</taxon>
        <taxon>Metazoa</taxon>
        <taxon>Ecdysozoa</taxon>
        <taxon>Arthropoda</taxon>
        <taxon>Hexapoda</taxon>
        <taxon>Collembola</taxon>
        <taxon>Entomobryomorpha</taxon>
        <taxon>Entomobryoidea</taxon>
        <taxon>Orchesellidae</taxon>
        <taxon>Orchesellinae</taxon>
        <taxon>Orchesella</taxon>
    </lineage>
</organism>
<feature type="transmembrane region" description="Helical" evidence="1">
    <location>
        <begin position="88"/>
        <end position="109"/>
    </location>
</feature>
<accession>A0ABP1QVM2</accession>
<reference evidence="2 3" key="1">
    <citation type="submission" date="2024-08" db="EMBL/GenBank/DDBJ databases">
        <authorList>
            <person name="Cucini C."/>
            <person name="Frati F."/>
        </authorList>
    </citation>
    <scope>NUCLEOTIDE SEQUENCE [LARGE SCALE GENOMIC DNA]</scope>
</reference>
<comment type="caution">
    <text evidence="2">The sequence shown here is derived from an EMBL/GenBank/DDBJ whole genome shotgun (WGS) entry which is preliminary data.</text>
</comment>
<keyword evidence="1" id="KW-0472">Membrane</keyword>
<gene>
    <name evidence="2" type="ORF">ODALV1_LOCUS14467</name>
</gene>
<protein>
    <submittedName>
        <fullName evidence="2">Uncharacterized protein</fullName>
    </submittedName>
</protein>
<keyword evidence="1" id="KW-1133">Transmembrane helix</keyword>
<proteinExistence type="predicted"/>
<evidence type="ECO:0000313" key="3">
    <source>
        <dbReference type="Proteomes" id="UP001642540"/>
    </source>
</evidence>
<keyword evidence="3" id="KW-1185">Reference proteome</keyword>
<name>A0ABP1QVM2_9HEXA</name>
<dbReference type="Proteomes" id="UP001642540">
    <property type="component" value="Unassembled WGS sequence"/>
</dbReference>
<dbReference type="EMBL" id="CAXLJM020000046">
    <property type="protein sequence ID" value="CAL8110830.1"/>
    <property type="molecule type" value="Genomic_DNA"/>
</dbReference>
<feature type="transmembrane region" description="Helical" evidence="1">
    <location>
        <begin position="157"/>
        <end position="177"/>
    </location>
</feature>
<keyword evidence="1" id="KW-0812">Transmembrane</keyword>
<evidence type="ECO:0000256" key="1">
    <source>
        <dbReference type="SAM" id="Phobius"/>
    </source>
</evidence>